<evidence type="ECO:0000313" key="3">
    <source>
        <dbReference type="Proteomes" id="UP000001660"/>
    </source>
</evidence>
<name>D8P844_9BACT</name>
<proteinExistence type="predicted"/>
<feature type="transmembrane region" description="Helical" evidence="1">
    <location>
        <begin position="732"/>
        <end position="757"/>
    </location>
</feature>
<evidence type="ECO:0000256" key="1">
    <source>
        <dbReference type="SAM" id="Phobius"/>
    </source>
</evidence>
<reference evidence="2 3" key="1">
    <citation type="journal article" date="2010" name="Proc. Natl. Acad. Sci. U.S.A.">
        <title>A Nitrospira metagenome illuminates the physiology and evolution of globally important nitrite-oxidizing bacteria.</title>
        <authorList>
            <person name="Lucker S."/>
            <person name="Wagner M."/>
            <person name="Maixner F."/>
            <person name="Pelletier E."/>
            <person name="Koch H."/>
            <person name="Vacherie B."/>
            <person name="Rattei T."/>
            <person name="Sinninghe Damste J."/>
            <person name="Spieck E."/>
            <person name="Le Paslier D."/>
            <person name="Daims H."/>
        </authorList>
    </citation>
    <scope>NUCLEOTIDE SEQUENCE [LARGE SCALE GENOMIC DNA]</scope>
</reference>
<dbReference type="eggNOG" id="COG5283">
    <property type="taxonomic scope" value="Bacteria"/>
</dbReference>
<keyword evidence="1" id="KW-1133">Transmembrane helix</keyword>
<keyword evidence="3" id="KW-1185">Reference proteome</keyword>
<organism evidence="2 3">
    <name type="scientific">Nitrospira defluvii</name>
    <dbReference type="NCBI Taxonomy" id="330214"/>
    <lineage>
        <taxon>Bacteria</taxon>
        <taxon>Pseudomonadati</taxon>
        <taxon>Nitrospirota</taxon>
        <taxon>Nitrospiria</taxon>
        <taxon>Nitrospirales</taxon>
        <taxon>Nitrospiraceae</taxon>
        <taxon>Nitrospira</taxon>
    </lineage>
</organism>
<dbReference type="KEGG" id="nde:NIDE4007"/>
<accession>D8P844</accession>
<sequence>MANRLTLELVADANGLLKTMEQAQRQLNSFIKSADSAGQSLGGGVNQALDVFQGLARGGAAAAGVLAGGFVAAAGAAILLVESAGKQAEILDQTSQKTGIAISTLQSWTVAMAQSGLGMDTLTRGVKQLSDQIVQSRNPNSQAAEKFNQLGITATSVDGVLEQLADRFGMMPDGADKTRIAVEMFGKAGQDLIPILNKGSAGLRESMEASKRLGAVLSDDTVKSLAIADDAFDTLGVATRAAANQFAGLMAPAVGAVTESFAKGVGAVATFFGALNEGSKGGENTIQFLKTLNPLIQKLGGPGFNVEAMEKQAKDMASFGDATKQLHDELIAKLEAEGKIEEEKGMRLRSVHIAAYRDITAEMKAQEQLGRNQMEIEAHAQKDRNAAFGLQLQQQEELNNMQFAPATISPAMAAHEAAVENLIRLMPELNHQEAALQALFNAQSGHDTVVATTEAFKYQNKEIERGIQALLVLYPELSRAQAEAMAIDQAEKGHNAMIQQIADHKDVNKELELGTEYAKANYSLQEAFYRNAPGLIGQADLARQRGFELLQAENDLRRRVIDQTIFDEERKGAAIFALDKDLQAKRMGILNQFPTFWEQQLNAIVASNAFSLSSITSNFNNATAQWIQGQGDFTQFWQQTQTTLLTSALQFTEQWLVQLALAQLKEIAMVTTQEATKTSIQMAGDAARVASNATANAAMEASNVASATASTSIWGSAVDGISGFFGMIGSGFSAVAGSLVETVIAAGTFIMTVLSAVAEALSATVFGIPFAGAIVVGIGLIAAALAMTDNLPAFAHGGIVSGPTVGLMGEAGSPEAAIPLNDRGAAFMQKAMGFGGGGGPVTIVLQVDRRTMAKAVVPELHSVIHTKLGYT</sequence>
<gene>
    <name evidence="2" type="ORF">NIDE4007</name>
</gene>
<dbReference type="HOGENOM" id="CLU_329486_0_0_0"/>
<feature type="transmembrane region" description="Helical" evidence="1">
    <location>
        <begin position="763"/>
        <end position="786"/>
    </location>
</feature>
<dbReference type="Proteomes" id="UP000001660">
    <property type="component" value="Chromosome"/>
</dbReference>
<evidence type="ECO:0000313" key="2">
    <source>
        <dbReference type="EMBL" id="CBK43676.1"/>
    </source>
</evidence>
<dbReference type="EMBL" id="FP929003">
    <property type="protein sequence ID" value="CBK43676.1"/>
    <property type="molecule type" value="Genomic_DNA"/>
</dbReference>
<dbReference type="AlphaFoldDB" id="D8P844"/>
<dbReference type="STRING" id="330214.NIDE4007"/>
<protein>
    <submittedName>
        <fullName evidence="2">Putative Phage tail length tape measure protein</fullName>
    </submittedName>
</protein>
<keyword evidence="1" id="KW-0812">Transmembrane</keyword>
<keyword evidence="1" id="KW-0472">Membrane</keyword>